<gene>
    <name evidence="1" type="ORF">FO013_04990</name>
</gene>
<protein>
    <submittedName>
        <fullName evidence="1">Uncharacterized protein</fullName>
    </submittedName>
</protein>
<dbReference type="AlphaFoldDB" id="A0A556CJG2"/>
<name>A0A556CJG2_BREAU</name>
<dbReference type="Proteomes" id="UP000316406">
    <property type="component" value="Unassembled WGS sequence"/>
</dbReference>
<keyword evidence="2" id="KW-1185">Reference proteome</keyword>
<organism evidence="1 2">
    <name type="scientific">Brevibacterium aurantiacum</name>
    <dbReference type="NCBI Taxonomy" id="273384"/>
    <lineage>
        <taxon>Bacteria</taxon>
        <taxon>Bacillati</taxon>
        <taxon>Actinomycetota</taxon>
        <taxon>Actinomycetes</taxon>
        <taxon>Micrococcales</taxon>
        <taxon>Brevibacteriaceae</taxon>
        <taxon>Brevibacterium</taxon>
    </lineage>
</organism>
<proteinExistence type="predicted"/>
<dbReference type="EMBL" id="VLTK01000003">
    <property type="protein sequence ID" value="TSI17573.1"/>
    <property type="molecule type" value="Genomic_DNA"/>
</dbReference>
<evidence type="ECO:0000313" key="1">
    <source>
        <dbReference type="EMBL" id="TSI17573.1"/>
    </source>
</evidence>
<dbReference type="OrthoDB" id="3243382at2"/>
<comment type="caution">
    <text evidence="1">The sequence shown here is derived from an EMBL/GenBank/DDBJ whole genome shotgun (WGS) entry which is preliminary data.</text>
</comment>
<dbReference type="RefSeq" id="WP_143921491.1">
    <property type="nucleotide sequence ID" value="NZ_VLTK01000003.1"/>
</dbReference>
<evidence type="ECO:0000313" key="2">
    <source>
        <dbReference type="Proteomes" id="UP000316406"/>
    </source>
</evidence>
<accession>A0A556CJG2</accession>
<reference evidence="1 2" key="1">
    <citation type="submission" date="2019-07" db="EMBL/GenBank/DDBJ databases">
        <title>Draft genome sequence of Brevibacterium aurantiacum XU54 isolated from Xinjiang China.</title>
        <authorList>
            <person name="Xu X."/>
        </authorList>
    </citation>
    <scope>NUCLEOTIDE SEQUENCE [LARGE SCALE GENOMIC DNA]</scope>
    <source>
        <strain evidence="1 2">XU54</strain>
    </source>
</reference>
<sequence length="466" mass="51751">MKLSSLSSPIADTGFAAHDRIDPFYDGLWTRGSQGLWTRFSEAKAQQRAGLVRLPKYLDIGKEEAMARVTSTNQWGLKLAFLSTLDAYRTVTAEQMVAITGGTFHLNHSSPFVPGMFASGMVDIGRVSSPLAPGRAGRLGYLYRPCRSSVFDRDFAKHLTYPELVSVTGGQPWTSGGFYDRHNTLSTELMLRLAEYTDIATMLGEKFSTFDMLFGTGVGRAPLKTNRRGDGVIIRPDGTRVVFEVTASMSPGSFEAKVNKWAEFFDAYPYESNGVVVCFVIANPTQEMPSHSKVVRTSLKQALRKASSQNPGSGRVRSRHRMFFTDWQDWFPARGEVSTDFLDMVAYRPSVEVDGPDEECSLLLDDSLDLRNPSFEPLAVVDNAAGLRQTPLWLRAGKQPTQIVDTEVEAAGLADHPALEPDRRRTRFGQTLPPPRLRTITHNLPPRATSSKQWADYRRLIEGEGA</sequence>